<dbReference type="Gene3D" id="3.30.70.1290">
    <property type="entry name" value="Transposase IS200-like"/>
    <property type="match status" value="1"/>
</dbReference>
<feature type="domain" description="Transposase IS200-like" evidence="1">
    <location>
        <begin position="9"/>
        <end position="123"/>
    </location>
</feature>
<keyword evidence="3" id="KW-1185">Reference proteome</keyword>
<dbReference type="SUPFAM" id="SSF143422">
    <property type="entry name" value="Transposase IS200-like"/>
    <property type="match status" value="1"/>
</dbReference>
<proteinExistence type="predicted"/>
<dbReference type="GO" id="GO:0006313">
    <property type="term" value="P:DNA transposition"/>
    <property type="evidence" value="ECO:0007669"/>
    <property type="project" value="InterPro"/>
</dbReference>
<comment type="caution">
    <text evidence="2">The sequence shown here is derived from an EMBL/GenBank/DDBJ whole genome shotgun (WGS) entry which is preliminary data.</text>
</comment>
<evidence type="ECO:0000313" key="2">
    <source>
        <dbReference type="EMBL" id="TLS35583.1"/>
    </source>
</evidence>
<organism evidence="2 3">
    <name type="scientific">Exobacillus caeni</name>
    <dbReference type="NCBI Taxonomy" id="2574798"/>
    <lineage>
        <taxon>Bacteria</taxon>
        <taxon>Bacillati</taxon>
        <taxon>Bacillota</taxon>
        <taxon>Bacilli</taxon>
        <taxon>Bacillales</taxon>
        <taxon>Guptibacillaceae</taxon>
        <taxon>Exobacillus</taxon>
    </lineage>
</organism>
<evidence type="ECO:0000259" key="1">
    <source>
        <dbReference type="SMART" id="SM01321"/>
    </source>
</evidence>
<dbReference type="PANTHER" id="PTHR34322">
    <property type="entry name" value="TRANSPOSASE, Y1_TNP DOMAIN-CONTAINING"/>
    <property type="match status" value="1"/>
</dbReference>
<dbReference type="RefSeq" id="WP_138128668.1">
    <property type="nucleotide sequence ID" value="NZ_SWLG01000019.1"/>
</dbReference>
<sequence>MPRKPRVWYPGAMYHITSRGNRKAPLFLDDYDRNFYLRLLQNTKEKIPFNLLSYCLMTNHTHLQLQTSESSITKIMLQINTSYAKYFNRKYDLVGHVFQGRYGAELIENQEYEIDVSKYIHLNPCRAGMVQEPEHYLWSSYTSYLAPGTLNKYSLVSPQRILSYFPDQQTYKKYIDAPTPLKQNIVLLKKTK</sequence>
<protein>
    <submittedName>
        <fullName evidence="2">Transposase</fullName>
    </submittedName>
</protein>
<evidence type="ECO:0000313" key="3">
    <source>
        <dbReference type="Proteomes" id="UP000308230"/>
    </source>
</evidence>
<dbReference type="EMBL" id="SWLG01000019">
    <property type="protein sequence ID" value="TLS35583.1"/>
    <property type="molecule type" value="Genomic_DNA"/>
</dbReference>
<dbReference type="InterPro" id="IPR036515">
    <property type="entry name" value="Transposase_17_sf"/>
</dbReference>
<dbReference type="Pfam" id="PF01797">
    <property type="entry name" value="Y1_Tnp"/>
    <property type="match status" value="1"/>
</dbReference>
<dbReference type="PANTHER" id="PTHR34322:SF2">
    <property type="entry name" value="TRANSPOSASE IS200-LIKE DOMAIN-CONTAINING PROTEIN"/>
    <property type="match status" value="1"/>
</dbReference>
<dbReference type="GO" id="GO:0004803">
    <property type="term" value="F:transposase activity"/>
    <property type="evidence" value="ECO:0007669"/>
    <property type="project" value="InterPro"/>
</dbReference>
<dbReference type="Proteomes" id="UP000308230">
    <property type="component" value="Unassembled WGS sequence"/>
</dbReference>
<accession>A0A5R9F3Z4</accession>
<dbReference type="OrthoDB" id="9788881at2"/>
<name>A0A5R9F3Z4_9BACL</name>
<dbReference type="InterPro" id="IPR002686">
    <property type="entry name" value="Transposase_17"/>
</dbReference>
<reference evidence="2 3" key="1">
    <citation type="submission" date="2019-04" db="EMBL/GenBank/DDBJ databases">
        <title>Bacillus caeni sp. nov., a bacterium isolated from mangrove sediment.</title>
        <authorList>
            <person name="Huang H."/>
            <person name="Mo K."/>
            <person name="Hu Y."/>
        </authorList>
    </citation>
    <scope>NUCLEOTIDE SEQUENCE [LARGE SCALE GENOMIC DNA]</scope>
    <source>
        <strain evidence="2 3">HB172195</strain>
    </source>
</reference>
<dbReference type="AlphaFoldDB" id="A0A5R9F3Z4"/>
<gene>
    <name evidence="2" type="ORF">FCL54_19690</name>
</gene>
<dbReference type="SMART" id="SM01321">
    <property type="entry name" value="Y1_Tnp"/>
    <property type="match status" value="1"/>
</dbReference>
<dbReference type="GO" id="GO:0003677">
    <property type="term" value="F:DNA binding"/>
    <property type="evidence" value="ECO:0007669"/>
    <property type="project" value="InterPro"/>
</dbReference>